<sequence>MASPSLVDVDFAEGIATVTLNRPEKLNAVTLESLSAVRDALVDLPEDEIGGLVITGAGDVTCAGMDREIVADPAYDETYADEIGSLTAEIYEFLVSRPYPTAVAARGALIGIGFILSLRCDFLVLGEETKLALPEVQFGIAPTESIPYLEAVAGTRVAKEIALTGEPVAPERARELGIANRVVPNDEVEAGARKLVGKIAENDADAVRKLKSATSSPE</sequence>
<dbReference type="STRING" id="1095776.SAMN04515672_2391"/>
<dbReference type="InterPro" id="IPR029045">
    <property type="entry name" value="ClpP/crotonase-like_dom_sf"/>
</dbReference>
<keyword evidence="2" id="KW-1185">Reference proteome</keyword>
<name>A0A1G8ZNG1_9EURY</name>
<dbReference type="Gene3D" id="3.90.226.10">
    <property type="entry name" value="2-enoyl-CoA Hydratase, Chain A, domain 1"/>
    <property type="match status" value="1"/>
</dbReference>
<dbReference type="RefSeq" id="WP_090306343.1">
    <property type="nucleotide sequence ID" value="NZ_FNFE01000003.1"/>
</dbReference>
<dbReference type="SUPFAM" id="SSF52096">
    <property type="entry name" value="ClpP/crotonase"/>
    <property type="match status" value="1"/>
</dbReference>
<dbReference type="Pfam" id="PF00378">
    <property type="entry name" value="ECH_1"/>
    <property type="match status" value="1"/>
</dbReference>
<dbReference type="PANTHER" id="PTHR11941:SF54">
    <property type="entry name" value="ENOYL-COA HYDRATASE, MITOCHONDRIAL"/>
    <property type="match status" value="1"/>
</dbReference>
<dbReference type="CDD" id="cd06558">
    <property type="entry name" value="crotonase-like"/>
    <property type="match status" value="1"/>
</dbReference>
<proteinExistence type="predicted"/>
<evidence type="ECO:0000313" key="2">
    <source>
        <dbReference type="Proteomes" id="UP000198882"/>
    </source>
</evidence>
<dbReference type="GO" id="GO:0016853">
    <property type="term" value="F:isomerase activity"/>
    <property type="evidence" value="ECO:0007669"/>
    <property type="project" value="UniProtKB-KW"/>
</dbReference>
<organism evidence="1 2">
    <name type="scientific">Natronorubrum texcoconense</name>
    <dbReference type="NCBI Taxonomy" id="1095776"/>
    <lineage>
        <taxon>Archaea</taxon>
        <taxon>Methanobacteriati</taxon>
        <taxon>Methanobacteriota</taxon>
        <taxon>Stenosarchaea group</taxon>
        <taxon>Halobacteria</taxon>
        <taxon>Halobacteriales</taxon>
        <taxon>Natrialbaceae</taxon>
        <taxon>Natronorubrum</taxon>
    </lineage>
</organism>
<dbReference type="GO" id="GO:0006635">
    <property type="term" value="P:fatty acid beta-oxidation"/>
    <property type="evidence" value="ECO:0007669"/>
    <property type="project" value="TreeGrafter"/>
</dbReference>
<evidence type="ECO:0000313" key="1">
    <source>
        <dbReference type="EMBL" id="SDK16543.1"/>
    </source>
</evidence>
<dbReference type="Proteomes" id="UP000198882">
    <property type="component" value="Unassembled WGS sequence"/>
</dbReference>
<accession>A0A1G8ZNG1</accession>
<reference evidence="2" key="1">
    <citation type="submission" date="2016-10" db="EMBL/GenBank/DDBJ databases">
        <authorList>
            <person name="Varghese N."/>
            <person name="Submissions S."/>
        </authorList>
    </citation>
    <scope>NUCLEOTIDE SEQUENCE [LARGE SCALE GENOMIC DNA]</scope>
    <source>
        <strain evidence="2">B4,CECT 8067,JCM 17497</strain>
    </source>
</reference>
<dbReference type="AlphaFoldDB" id="A0A1G8ZNG1"/>
<keyword evidence="1" id="KW-0413">Isomerase</keyword>
<dbReference type="InterPro" id="IPR001753">
    <property type="entry name" value="Enoyl-CoA_hydra/iso"/>
</dbReference>
<gene>
    <name evidence="1" type="ORF">SAMN04515672_2391</name>
</gene>
<dbReference type="OrthoDB" id="27846at2157"/>
<protein>
    <submittedName>
        <fullName evidence="1">Enoyl-CoA hydratase/isomerase</fullName>
    </submittedName>
</protein>
<dbReference type="EMBL" id="FNFE01000003">
    <property type="protein sequence ID" value="SDK16543.1"/>
    <property type="molecule type" value="Genomic_DNA"/>
</dbReference>
<dbReference type="PANTHER" id="PTHR11941">
    <property type="entry name" value="ENOYL-COA HYDRATASE-RELATED"/>
    <property type="match status" value="1"/>
</dbReference>